<sequence>MAKNDLVDITPAQEKAIVQGKDILASKQDVLLKLGQAQAFNFAAKLLTVSELKILNEIKESKAYKGLTYTDSDGKLLTVSNWGECCKSILGSSQQHVDEKLNNLHRFGEEFFEQAQQMKLGYRDLRALRQLSNDEQALVIESEAVEVGDKEAVKDLIEELKAKHKKETATLKEELHASDAMLRANRELSSKNAVEMQNIKEQLHQKKFSPNKWQNDVRDFFTNLHKVHNQMHESLNQVMSLHEQLQFVDMDDRAKDACIAAFYADNKLLVEQMALSWNTIENHWGHFQASAKPSGEFLAELGFDNAEDL</sequence>
<feature type="coiled-coil region" evidence="1">
    <location>
        <begin position="150"/>
        <end position="177"/>
    </location>
</feature>
<evidence type="ECO:0000313" key="3">
    <source>
        <dbReference type="Proteomes" id="UP000324162"/>
    </source>
</evidence>
<comment type="caution">
    <text evidence="2">The sequence shown here is derived from an EMBL/GenBank/DDBJ whole genome shotgun (WGS) entry which is preliminary data.</text>
</comment>
<organism evidence="2 3">
    <name type="scientific">Pseudoalteromonas fuliginea</name>
    <dbReference type="NCBI Taxonomy" id="1872678"/>
    <lineage>
        <taxon>Bacteria</taxon>
        <taxon>Pseudomonadati</taxon>
        <taxon>Pseudomonadota</taxon>
        <taxon>Gammaproteobacteria</taxon>
        <taxon>Alteromonadales</taxon>
        <taxon>Pseudoalteromonadaceae</taxon>
        <taxon>Pseudoalteromonas</taxon>
    </lineage>
</organism>
<dbReference type="EMBL" id="SEUK01000030">
    <property type="protein sequence ID" value="KAA1165771.1"/>
    <property type="molecule type" value="Genomic_DNA"/>
</dbReference>
<name>A0AB73BME7_9GAMM</name>
<dbReference type="Proteomes" id="UP000324162">
    <property type="component" value="Unassembled WGS sequence"/>
</dbReference>
<accession>A0AB73BME7</accession>
<dbReference type="RefSeq" id="WP_149613279.1">
    <property type="nucleotide sequence ID" value="NZ_SEUK01000030.1"/>
</dbReference>
<evidence type="ECO:0008006" key="4">
    <source>
        <dbReference type="Google" id="ProtNLM"/>
    </source>
</evidence>
<reference evidence="2 3" key="1">
    <citation type="submission" date="2019-01" db="EMBL/GenBank/DDBJ databases">
        <title>Genome sequences of marine Pseudoalteromonas species.</title>
        <authorList>
            <person name="Boraston A.B."/>
            <person name="Hehemann J.-H."/>
            <person name="Vickers C.J."/>
            <person name="Salama-Alber O."/>
            <person name="Abe K."/>
            <person name="Hettle A.J."/>
        </authorList>
    </citation>
    <scope>NUCLEOTIDE SEQUENCE [LARGE SCALE GENOMIC DNA]</scope>
    <source>
        <strain evidence="2 3">PS42</strain>
    </source>
</reference>
<evidence type="ECO:0000313" key="2">
    <source>
        <dbReference type="EMBL" id="KAA1165771.1"/>
    </source>
</evidence>
<proteinExistence type="predicted"/>
<dbReference type="AlphaFoldDB" id="A0AB73BME7"/>
<protein>
    <recommendedName>
        <fullName evidence="4">DUF3102 domain-containing protein</fullName>
    </recommendedName>
</protein>
<gene>
    <name evidence="2" type="ORF">EU508_00525</name>
</gene>
<evidence type="ECO:0000256" key="1">
    <source>
        <dbReference type="SAM" id="Coils"/>
    </source>
</evidence>
<keyword evidence="1" id="KW-0175">Coiled coil</keyword>